<dbReference type="AlphaFoldDB" id="X0ZS42"/>
<feature type="non-terminal residue" evidence="1">
    <location>
        <position position="1"/>
    </location>
</feature>
<accession>X0ZS42</accession>
<gene>
    <name evidence="1" type="ORF">S01H4_10020</name>
</gene>
<protein>
    <submittedName>
        <fullName evidence="1">Uncharacterized protein</fullName>
    </submittedName>
</protein>
<dbReference type="EMBL" id="BART01003747">
    <property type="protein sequence ID" value="GAG60857.1"/>
    <property type="molecule type" value="Genomic_DNA"/>
</dbReference>
<proteinExistence type="predicted"/>
<comment type="caution">
    <text evidence="1">The sequence shown here is derived from an EMBL/GenBank/DDBJ whole genome shotgun (WGS) entry which is preliminary data.</text>
</comment>
<name>X0ZS42_9ZZZZ</name>
<reference evidence="1" key="1">
    <citation type="journal article" date="2014" name="Front. Microbiol.">
        <title>High frequency of phylogenetically diverse reductive dehalogenase-homologous genes in deep subseafloor sedimentary metagenomes.</title>
        <authorList>
            <person name="Kawai M."/>
            <person name="Futagami T."/>
            <person name="Toyoda A."/>
            <person name="Takaki Y."/>
            <person name="Nishi S."/>
            <person name="Hori S."/>
            <person name="Arai W."/>
            <person name="Tsubouchi T."/>
            <person name="Morono Y."/>
            <person name="Uchiyama I."/>
            <person name="Ito T."/>
            <person name="Fujiyama A."/>
            <person name="Inagaki F."/>
            <person name="Takami H."/>
        </authorList>
    </citation>
    <scope>NUCLEOTIDE SEQUENCE</scope>
    <source>
        <strain evidence="1">Expedition CK06-06</strain>
    </source>
</reference>
<evidence type="ECO:0000313" key="1">
    <source>
        <dbReference type="EMBL" id="GAG60857.1"/>
    </source>
</evidence>
<organism evidence="1">
    <name type="scientific">marine sediment metagenome</name>
    <dbReference type="NCBI Taxonomy" id="412755"/>
    <lineage>
        <taxon>unclassified sequences</taxon>
        <taxon>metagenomes</taxon>
        <taxon>ecological metagenomes</taxon>
    </lineage>
</organism>
<sequence length="33" mass="3781">RQILIANYLTLFQICMNHFKIPIPIPAVGKTPE</sequence>